<keyword evidence="2" id="KW-0547">Nucleotide-binding</keyword>
<comment type="caution">
    <text evidence="5">The sequence shown here is derived from an EMBL/GenBank/DDBJ whole genome shotgun (WGS) entry which is preliminary data.</text>
</comment>
<dbReference type="InterPro" id="IPR036615">
    <property type="entry name" value="Mur_ligase_C_dom_sf"/>
</dbReference>
<dbReference type="Gene3D" id="3.90.190.20">
    <property type="entry name" value="Mur ligase, C-terminal domain"/>
    <property type="match status" value="1"/>
</dbReference>
<dbReference type="PANTHER" id="PTHR43024">
    <property type="entry name" value="UDP-N-ACETYLMURAMOYL-TRIPEPTIDE--D-ALANYL-D-ALANINE LIGASE"/>
    <property type="match status" value="1"/>
</dbReference>
<keyword evidence="3" id="KW-0067">ATP-binding</keyword>
<gene>
    <name evidence="5" type="ORF">TcarDRAFT_0186</name>
</gene>
<dbReference type="Pfam" id="PF02875">
    <property type="entry name" value="Mur_ligase_C"/>
    <property type="match status" value="1"/>
</dbReference>
<dbReference type="SUPFAM" id="SSF53623">
    <property type="entry name" value="MurD-like peptide ligases, catalytic domain"/>
    <property type="match status" value="1"/>
</dbReference>
<evidence type="ECO:0000259" key="4">
    <source>
        <dbReference type="Pfam" id="PF02875"/>
    </source>
</evidence>
<keyword evidence="6" id="KW-1185">Reference proteome</keyword>
<dbReference type="Proteomes" id="UP000005139">
    <property type="component" value="Unassembled WGS sequence"/>
</dbReference>
<reference evidence="5 6" key="1">
    <citation type="submission" date="2007-01" db="EMBL/GenBank/DDBJ databases">
        <title>Annotation of the draft genome assembly of Thermosinus carboxydivorans Nor1.</title>
        <authorList>
            <consortium name="US DOE Joint Genome Institute (JGI-ORNL)"/>
            <person name="Larimer F."/>
            <person name="Land M."/>
            <person name="Hauser L."/>
        </authorList>
    </citation>
    <scope>NUCLEOTIDE SEQUENCE [LARGE SCALE GENOMIC DNA]</scope>
    <source>
        <strain evidence="5 6">Nor1</strain>
    </source>
</reference>
<feature type="domain" description="Mur ligase C-terminal" evidence="4">
    <location>
        <begin position="48"/>
        <end position="169"/>
    </location>
</feature>
<reference evidence="5 6" key="2">
    <citation type="submission" date="2007-01" db="EMBL/GenBank/DDBJ databases">
        <title>Sequencing of the draft genome and assembly of Thermosinus carboxydivorans Nor1.</title>
        <authorList>
            <consortium name="US DOE Joint Genome Institute (JGI-PGF)"/>
            <person name="Copeland A."/>
            <person name="Lucas S."/>
            <person name="Lapidus A."/>
            <person name="Barry K."/>
            <person name="Glavina del Rio T."/>
            <person name="Dalin E."/>
            <person name="Tice H."/>
            <person name="Bruce D."/>
            <person name="Pitluck S."/>
            <person name="Richardson P."/>
        </authorList>
    </citation>
    <scope>NUCLEOTIDE SEQUENCE [LARGE SCALE GENOMIC DNA]</scope>
    <source>
        <strain evidence="5 6">Nor1</strain>
    </source>
</reference>
<dbReference type="Gene3D" id="3.40.1190.10">
    <property type="entry name" value="Mur-like, catalytic domain"/>
    <property type="match status" value="1"/>
</dbReference>
<dbReference type="InterPro" id="IPR051046">
    <property type="entry name" value="MurCDEF_CellWall_CoF430Synth"/>
</dbReference>
<evidence type="ECO:0000256" key="1">
    <source>
        <dbReference type="ARBA" id="ARBA00022598"/>
    </source>
</evidence>
<evidence type="ECO:0000313" key="5">
    <source>
        <dbReference type="EMBL" id="EAX46439.1"/>
    </source>
</evidence>
<sequence>MFAVVLPAIGRHNVYNALAAIAVGLGLGLAPEEIAAGLKKFAPSGMRQHIEKKAGYTIINDAYNASPLSMQSAIETLAEIAGGRKIAVLGDMLELGHVAKEAHRRVGKQLAEIGVDTVITVGTLARDIAVTAKACGVACAIACDTHEEAKDVLRQVMQAGDTILVKGSRGMKMEKVLDVFDGL</sequence>
<name>A1HU55_9FIRM</name>
<dbReference type="InterPro" id="IPR036565">
    <property type="entry name" value="Mur-like_cat_sf"/>
</dbReference>
<proteinExistence type="predicted"/>
<accession>A1HU55</accession>
<keyword evidence="1" id="KW-0436">Ligase</keyword>
<dbReference type="GO" id="GO:0005524">
    <property type="term" value="F:ATP binding"/>
    <property type="evidence" value="ECO:0007669"/>
    <property type="project" value="UniProtKB-KW"/>
</dbReference>
<organism evidence="5 6">
    <name type="scientific">Thermosinus carboxydivorans Nor1</name>
    <dbReference type="NCBI Taxonomy" id="401526"/>
    <lineage>
        <taxon>Bacteria</taxon>
        <taxon>Bacillati</taxon>
        <taxon>Bacillota</taxon>
        <taxon>Negativicutes</taxon>
        <taxon>Selenomonadales</taxon>
        <taxon>Sporomusaceae</taxon>
        <taxon>Thermosinus</taxon>
    </lineage>
</organism>
<evidence type="ECO:0000313" key="6">
    <source>
        <dbReference type="Proteomes" id="UP000005139"/>
    </source>
</evidence>
<evidence type="ECO:0000256" key="3">
    <source>
        <dbReference type="ARBA" id="ARBA00022840"/>
    </source>
</evidence>
<evidence type="ECO:0000256" key="2">
    <source>
        <dbReference type="ARBA" id="ARBA00022741"/>
    </source>
</evidence>
<dbReference type="eggNOG" id="COG0770">
    <property type="taxonomic scope" value="Bacteria"/>
</dbReference>
<dbReference type="SUPFAM" id="SSF53244">
    <property type="entry name" value="MurD-like peptide ligases, peptide-binding domain"/>
    <property type="match status" value="1"/>
</dbReference>
<dbReference type="PANTHER" id="PTHR43024:SF1">
    <property type="entry name" value="UDP-N-ACETYLMURAMOYL-TRIPEPTIDE--D-ALANYL-D-ALANINE LIGASE"/>
    <property type="match status" value="1"/>
</dbReference>
<dbReference type="AlphaFoldDB" id="A1HU55"/>
<dbReference type="EMBL" id="AAWL01000033">
    <property type="protein sequence ID" value="EAX46439.1"/>
    <property type="molecule type" value="Genomic_DNA"/>
</dbReference>
<dbReference type="InterPro" id="IPR004101">
    <property type="entry name" value="Mur_ligase_C"/>
</dbReference>
<dbReference type="RefSeq" id="WP_007290559.1">
    <property type="nucleotide sequence ID" value="NZ_AAWL01000033.1"/>
</dbReference>
<dbReference type="GO" id="GO:0016881">
    <property type="term" value="F:acid-amino acid ligase activity"/>
    <property type="evidence" value="ECO:0007669"/>
    <property type="project" value="InterPro"/>
</dbReference>
<protein>
    <submittedName>
        <fullName evidence="5">Cytoplasmic peptidoglycan synthetases domain protein</fullName>
    </submittedName>
</protein>